<name>A0A0F9T8F5_9ZZZZ</name>
<proteinExistence type="predicted"/>
<evidence type="ECO:0000313" key="1">
    <source>
        <dbReference type="EMBL" id="KKN71257.1"/>
    </source>
</evidence>
<reference evidence="1" key="1">
    <citation type="journal article" date="2015" name="Nature">
        <title>Complex archaea that bridge the gap between prokaryotes and eukaryotes.</title>
        <authorList>
            <person name="Spang A."/>
            <person name="Saw J.H."/>
            <person name="Jorgensen S.L."/>
            <person name="Zaremba-Niedzwiedzka K."/>
            <person name="Martijn J."/>
            <person name="Lind A.E."/>
            <person name="van Eijk R."/>
            <person name="Schleper C."/>
            <person name="Guy L."/>
            <person name="Ettema T.J."/>
        </authorList>
    </citation>
    <scope>NUCLEOTIDE SEQUENCE</scope>
</reference>
<dbReference type="EMBL" id="LAZR01000387">
    <property type="protein sequence ID" value="KKN71257.1"/>
    <property type="molecule type" value="Genomic_DNA"/>
</dbReference>
<sequence>MCRNRSVAIVGKNRMNILPTNYSMIDTGLSFRGCPVFLGADHRGRTPDRLVLTLLDRFLRENLPKQLIEMLTNYSTGALVRGAIPEGEKNDKT</sequence>
<dbReference type="AlphaFoldDB" id="A0A0F9T8F5"/>
<gene>
    <name evidence="1" type="ORF">LCGC14_0423000</name>
</gene>
<comment type="caution">
    <text evidence="1">The sequence shown here is derived from an EMBL/GenBank/DDBJ whole genome shotgun (WGS) entry which is preliminary data.</text>
</comment>
<accession>A0A0F9T8F5</accession>
<organism evidence="1">
    <name type="scientific">marine sediment metagenome</name>
    <dbReference type="NCBI Taxonomy" id="412755"/>
    <lineage>
        <taxon>unclassified sequences</taxon>
        <taxon>metagenomes</taxon>
        <taxon>ecological metagenomes</taxon>
    </lineage>
</organism>
<protein>
    <submittedName>
        <fullName evidence="1">Uncharacterized protein</fullName>
    </submittedName>
</protein>